<dbReference type="Proteomes" id="UP000807504">
    <property type="component" value="Unassembled WGS sequence"/>
</dbReference>
<name>A0A8T0DZ87_ARGBR</name>
<feature type="compositionally biased region" description="Basic and acidic residues" evidence="1">
    <location>
        <begin position="269"/>
        <end position="278"/>
    </location>
</feature>
<dbReference type="SUPFAM" id="SSF63748">
    <property type="entry name" value="Tudor/PWWP/MBT"/>
    <property type="match status" value="1"/>
</dbReference>
<sequence>MIVQSILSWPAIIEADPDLGEFHQQKGSNQEYHVVFLDKPPSRSWIRAAYIRSYDISPPAEQVKKRLSTEKYKSAVREAETAAKMTNEERLENYSFAVQRSRCLEERRQNRKTRPPQKRKRERSESKRPKKDNKKTKTRKRERTSRRREAVENEQYLQMEAAMREISLQERQEEQARSARSLRRARIPEPRVVPSWAETLIQKYADCKKPDIDYNEIRSRRNKDSKQDVGNSTNTENTDVVNSTNTENTDVVNSTNTENTDVRNSTNTEESKNDSQKDEDIDFDTF</sequence>
<reference evidence="3" key="2">
    <citation type="submission" date="2020-06" db="EMBL/GenBank/DDBJ databases">
        <authorList>
            <person name="Sheffer M."/>
        </authorList>
    </citation>
    <scope>NUCLEOTIDE SEQUENCE</scope>
</reference>
<dbReference type="Pfam" id="PF00855">
    <property type="entry name" value="PWWP"/>
    <property type="match status" value="1"/>
</dbReference>
<dbReference type="Gene3D" id="2.30.30.140">
    <property type="match status" value="1"/>
</dbReference>
<protein>
    <submittedName>
        <fullName evidence="3">Zinc finger CW-type PWWP domain protein 2 like protein</fullName>
    </submittedName>
</protein>
<evidence type="ECO:0000256" key="1">
    <source>
        <dbReference type="SAM" id="MobiDB-lite"/>
    </source>
</evidence>
<dbReference type="PANTHER" id="PTHR15999">
    <property type="entry name" value="ZINC FINGER CW-TYPE PWWP DOMAIN PROTEIN 1"/>
    <property type="match status" value="1"/>
</dbReference>
<comment type="caution">
    <text evidence="3">The sequence shown here is derived from an EMBL/GenBank/DDBJ whole genome shotgun (WGS) entry which is preliminary data.</text>
</comment>
<evidence type="ECO:0000313" key="3">
    <source>
        <dbReference type="EMBL" id="KAF8763486.1"/>
    </source>
</evidence>
<feature type="region of interest" description="Disordered" evidence="1">
    <location>
        <begin position="103"/>
        <end position="156"/>
    </location>
</feature>
<gene>
    <name evidence="3" type="ORF">HNY73_021670</name>
</gene>
<organism evidence="3 4">
    <name type="scientific">Argiope bruennichi</name>
    <name type="common">Wasp spider</name>
    <name type="synonym">Aranea bruennichi</name>
    <dbReference type="NCBI Taxonomy" id="94029"/>
    <lineage>
        <taxon>Eukaryota</taxon>
        <taxon>Metazoa</taxon>
        <taxon>Ecdysozoa</taxon>
        <taxon>Arthropoda</taxon>
        <taxon>Chelicerata</taxon>
        <taxon>Arachnida</taxon>
        <taxon>Araneae</taxon>
        <taxon>Araneomorphae</taxon>
        <taxon>Entelegynae</taxon>
        <taxon>Araneoidea</taxon>
        <taxon>Araneidae</taxon>
        <taxon>Argiope</taxon>
    </lineage>
</organism>
<dbReference type="GO" id="GO:0005634">
    <property type="term" value="C:nucleus"/>
    <property type="evidence" value="ECO:0007669"/>
    <property type="project" value="TreeGrafter"/>
</dbReference>
<dbReference type="EMBL" id="JABXBU010002231">
    <property type="protein sequence ID" value="KAF8763486.1"/>
    <property type="molecule type" value="Genomic_DNA"/>
</dbReference>
<dbReference type="PANTHER" id="PTHR15999:SF2">
    <property type="entry name" value="ZINC FINGER CW-TYPE PWWP DOMAIN PROTEIN 1"/>
    <property type="match status" value="1"/>
</dbReference>
<dbReference type="InterPro" id="IPR042778">
    <property type="entry name" value="ZCWPW1/ZCWPW2"/>
</dbReference>
<feature type="compositionally biased region" description="Polar residues" evidence="1">
    <location>
        <begin position="228"/>
        <end position="268"/>
    </location>
</feature>
<feature type="compositionally biased region" description="Basic residues" evidence="1">
    <location>
        <begin position="128"/>
        <end position="146"/>
    </location>
</feature>
<feature type="compositionally biased region" description="Basic and acidic residues" evidence="1">
    <location>
        <begin position="215"/>
        <end position="227"/>
    </location>
</feature>
<dbReference type="AlphaFoldDB" id="A0A8T0DZ87"/>
<feature type="region of interest" description="Disordered" evidence="1">
    <location>
        <begin position="215"/>
        <end position="286"/>
    </location>
</feature>
<evidence type="ECO:0000259" key="2">
    <source>
        <dbReference type="Pfam" id="PF00855"/>
    </source>
</evidence>
<feature type="domain" description="PWWP" evidence="2">
    <location>
        <begin position="8"/>
        <end position="83"/>
    </location>
</feature>
<proteinExistence type="predicted"/>
<dbReference type="InterPro" id="IPR000313">
    <property type="entry name" value="PWWP_dom"/>
</dbReference>
<accession>A0A8T0DZ87</accession>
<evidence type="ECO:0000313" key="4">
    <source>
        <dbReference type="Proteomes" id="UP000807504"/>
    </source>
</evidence>
<feature type="compositionally biased region" description="Basic residues" evidence="1">
    <location>
        <begin position="109"/>
        <end position="121"/>
    </location>
</feature>
<reference evidence="3" key="1">
    <citation type="journal article" date="2020" name="bioRxiv">
        <title>Chromosome-level reference genome of the European wasp spider Argiope bruennichi: a resource for studies on range expansion and evolutionary adaptation.</title>
        <authorList>
            <person name="Sheffer M.M."/>
            <person name="Hoppe A."/>
            <person name="Krehenwinkel H."/>
            <person name="Uhl G."/>
            <person name="Kuss A.W."/>
            <person name="Jensen L."/>
            <person name="Jensen C."/>
            <person name="Gillespie R.G."/>
            <person name="Hoff K.J."/>
            <person name="Prost S."/>
        </authorList>
    </citation>
    <scope>NUCLEOTIDE SEQUENCE</scope>
</reference>
<keyword evidence="4" id="KW-1185">Reference proteome</keyword>